<dbReference type="RefSeq" id="XP_005827828.1">
    <property type="nucleotide sequence ID" value="XM_005827771.1"/>
</dbReference>
<dbReference type="InterPro" id="IPR036282">
    <property type="entry name" value="Glutathione-S-Trfase_C_sf"/>
</dbReference>
<dbReference type="GeneID" id="17297442"/>
<reference evidence="1 3" key="1">
    <citation type="journal article" date="2012" name="Nature">
        <title>Algal genomes reveal evolutionary mosaicism and the fate of nucleomorphs.</title>
        <authorList>
            <consortium name="DOE Joint Genome Institute"/>
            <person name="Curtis B.A."/>
            <person name="Tanifuji G."/>
            <person name="Burki F."/>
            <person name="Gruber A."/>
            <person name="Irimia M."/>
            <person name="Maruyama S."/>
            <person name="Arias M.C."/>
            <person name="Ball S.G."/>
            <person name="Gile G.H."/>
            <person name="Hirakawa Y."/>
            <person name="Hopkins J.F."/>
            <person name="Kuo A."/>
            <person name="Rensing S.A."/>
            <person name="Schmutz J."/>
            <person name="Symeonidi A."/>
            <person name="Elias M."/>
            <person name="Eveleigh R.J."/>
            <person name="Herman E.K."/>
            <person name="Klute M.J."/>
            <person name="Nakayama T."/>
            <person name="Obornik M."/>
            <person name="Reyes-Prieto A."/>
            <person name="Armbrust E.V."/>
            <person name="Aves S.J."/>
            <person name="Beiko R.G."/>
            <person name="Coutinho P."/>
            <person name="Dacks J.B."/>
            <person name="Durnford D.G."/>
            <person name="Fast N.M."/>
            <person name="Green B.R."/>
            <person name="Grisdale C.J."/>
            <person name="Hempel F."/>
            <person name="Henrissat B."/>
            <person name="Hoppner M.P."/>
            <person name="Ishida K."/>
            <person name="Kim E."/>
            <person name="Koreny L."/>
            <person name="Kroth P.G."/>
            <person name="Liu Y."/>
            <person name="Malik S.B."/>
            <person name="Maier U.G."/>
            <person name="McRose D."/>
            <person name="Mock T."/>
            <person name="Neilson J.A."/>
            <person name="Onodera N.T."/>
            <person name="Poole A.M."/>
            <person name="Pritham E.J."/>
            <person name="Richards T.A."/>
            <person name="Rocap G."/>
            <person name="Roy S.W."/>
            <person name="Sarai C."/>
            <person name="Schaack S."/>
            <person name="Shirato S."/>
            <person name="Slamovits C.H."/>
            <person name="Spencer D.F."/>
            <person name="Suzuki S."/>
            <person name="Worden A.Z."/>
            <person name="Zauner S."/>
            <person name="Barry K."/>
            <person name="Bell C."/>
            <person name="Bharti A.K."/>
            <person name="Crow J.A."/>
            <person name="Grimwood J."/>
            <person name="Kramer R."/>
            <person name="Lindquist E."/>
            <person name="Lucas S."/>
            <person name="Salamov A."/>
            <person name="McFadden G.I."/>
            <person name="Lane C.E."/>
            <person name="Keeling P.J."/>
            <person name="Gray M.W."/>
            <person name="Grigoriev I.V."/>
            <person name="Archibald J.M."/>
        </authorList>
    </citation>
    <scope>NUCLEOTIDE SEQUENCE</scope>
    <source>
        <strain evidence="1 3">CCMP2712</strain>
    </source>
</reference>
<evidence type="ECO:0000313" key="3">
    <source>
        <dbReference type="Proteomes" id="UP000011087"/>
    </source>
</evidence>
<sequence>MLAAFARLVSGDFKEISRKKQRPQMVTIPFSHYVEFARWSLLYARVQFDEHPFTPGDHILPTLSVRLADKQKAAKGSDGDEKENLTLVPLVVLPEGEVLNDSWTIAQRLSGMGGIDPELKEFLNQQWGPQTRAFAYSFLLKKGNSQTWKDLITSVGGWWLQIKFFLFYDSILRNHFRSVRPDDPEALKELIAKMKASVSTLDSYFDKAGGKKYLGDGKGSDQPGIADFALAALTAPCVNPPKFCGGMYSDFFDGMIKKDPEYSASIKEFRETRTGKFCLDMYEQHR</sequence>
<dbReference type="PaxDb" id="55529-EKX40848"/>
<evidence type="ECO:0008006" key="4">
    <source>
        <dbReference type="Google" id="ProtNLM"/>
    </source>
</evidence>
<dbReference type="EMBL" id="JH993028">
    <property type="protein sequence ID" value="EKX40848.1"/>
    <property type="molecule type" value="Genomic_DNA"/>
</dbReference>
<dbReference type="OMA" id="YNELARW"/>
<protein>
    <recommendedName>
        <fullName evidence="4">GST N-terminal domain-containing protein</fullName>
    </recommendedName>
</protein>
<evidence type="ECO:0000313" key="2">
    <source>
        <dbReference type="EnsemblProtists" id="EKX40848"/>
    </source>
</evidence>
<organism evidence="1">
    <name type="scientific">Guillardia theta (strain CCMP2712)</name>
    <name type="common">Cryptophyte</name>
    <dbReference type="NCBI Taxonomy" id="905079"/>
    <lineage>
        <taxon>Eukaryota</taxon>
        <taxon>Cryptophyceae</taxon>
        <taxon>Pyrenomonadales</taxon>
        <taxon>Geminigeraceae</taxon>
        <taxon>Guillardia</taxon>
    </lineage>
</organism>
<accession>L1IX63</accession>
<name>L1IX63_GUITC</name>
<proteinExistence type="predicted"/>
<reference evidence="3" key="2">
    <citation type="submission" date="2012-11" db="EMBL/GenBank/DDBJ databases">
        <authorList>
            <person name="Kuo A."/>
            <person name="Curtis B.A."/>
            <person name="Tanifuji G."/>
            <person name="Burki F."/>
            <person name="Gruber A."/>
            <person name="Irimia M."/>
            <person name="Maruyama S."/>
            <person name="Arias M.C."/>
            <person name="Ball S.G."/>
            <person name="Gile G.H."/>
            <person name="Hirakawa Y."/>
            <person name="Hopkins J.F."/>
            <person name="Rensing S.A."/>
            <person name="Schmutz J."/>
            <person name="Symeonidi A."/>
            <person name="Elias M."/>
            <person name="Eveleigh R.J."/>
            <person name="Herman E.K."/>
            <person name="Klute M.J."/>
            <person name="Nakayama T."/>
            <person name="Obornik M."/>
            <person name="Reyes-Prieto A."/>
            <person name="Armbrust E.V."/>
            <person name="Aves S.J."/>
            <person name="Beiko R.G."/>
            <person name="Coutinho P."/>
            <person name="Dacks J.B."/>
            <person name="Durnford D.G."/>
            <person name="Fast N.M."/>
            <person name="Green B.R."/>
            <person name="Grisdale C."/>
            <person name="Hempe F."/>
            <person name="Henrissat B."/>
            <person name="Hoppner M.P."/>
            <person name="Ishida K.-I."/>
            <person name="Kim E."/>
            <person name="Koreny L."/>
            <person name="Kroth P.G."/>
            <person name="Liu Y."/>
            <person name="Malik S.-B."/>
            <person name="Maier U.G."/>
            <person name="McRose D."/>
            <person name="Mock T."/>
            <person name="Neilson J.A."/>
            <person name="Onodera N.T."/>
            <person name="Poole A.M."/>
            <person name="Pritham E.J."/>
            <person name="Richards T.A."/>
            <person name="Rocap G."/>
            <person name="Roy S.W."/>
            <person name="Sarai C."/>
            <person name="Schaack S."/>
            <person name="Shirato S."/>
            <person name="Slamovits C.H."/>
            <person name="Spencer D.F."/>
            <person name="Suzuki S."/>
            <person name="Worden A.Z."/>
            <person name="Zauner S."/>
            <person name="Barry K."/>
            <person name="Bell C."/>
            <person name="Bharti A.K."/>
            <person name="Crow J.A."/>
            <person name="Grimwood J."/>
            <person name="Kramer R."/>
            <person name="Lindquist E."/>
            <person name="Lucas S."/>
            <person name="Salamov A."/>
            <person name="McFadden G.I."/>
            <person name="Lane C.E."/>
            <person name="Keeling P.J."/>
            <person name="Gray M.W."/>
            <person name="Grigoriev I.V."/>
            <person name="Archibald J.M."/>
        </authorList>
    </citation>
    <scope>NUCLEOTIDE SEQUENCE</scope>
    <source>
        <strain evidence="3">CCMP2712</strain>
    </source>
</reference>
<dbReference type="HOGENOM" id="CLU_974705_0_0_1"/>
<evidence type="ECO:0000313" key="1">
    <source>
        <dbReference type="EMBL" id="EKX40848.1"/>
    </source>
</evidence>
<dbReference type="Proteomes" id="UP000011087">
    <property type="component" value="Unassembled WGS sequence"/>
</dbReference>
<reference evidence="2" key="3">
    <citation type="submission" date="2016-03" db="UniProtKB">
        <authorList>
            <consortium name="EnsemblProtists"/>
        </authorList>
    </citation>
    <scope>IDENTIFICATION</scope>
</reference>
<keyword evidence="3" id="KW-1185">Reference proteome</keyword>
<dbReference type="SUPFAM" id="SSF47616">
    <property type="entry name" value="GST C-terminal domain-like"/>
    <property type="match status" value="1"/>
</dbReference>
<dbReference type="KEGG" id="gtt:GUITHDRAFT_113110"/>
<dbReference type="AlphaFoldDB" id="L1IX63"/>
<dbReference type="OrthoDB" id="198206at2759"/>
<gene>
    <name evidence="1" type="ORF">GUITHDRAFT_113110</name>
</gene>
<dbReference type="EnsemblProtists" id="EKX40848">
    <property type="protein sequence ID" value="EKX40848"/>
    <property type="gene ID" value="GUITHDRAFT_113110"/>
</dbReference>